<dbReference type="EMBL" id="JAEUBE010000084">
    <property type="protein sequence ID" value="KAH3671153.1"/>
    <property type="molecule type" value="Genomic_DNA"/>
</dbReference>
<dbReference type="InterPro" id="IPR002156">
    <property type="entry name" value="RNaseH_domain"/>
</dbReference>
<proteinExistence type="predicted"/>
<dbReference type="Pfam" id="PF00075">
    <property type="entry name" value="RNase_H"/>
    <property type="match status" value="1"/>
</dbReference>
<protein>
    <recommendedName>
        <fullName evidence="11">Zn(2)-C6 fungal-type domain-containing protein</fullName>
    </recommendedName>
</protein>
<dbReference type="InterPro" id="IPR036397">
    <property type="entry name" value="RNaseH_sf"/>
</dbReference>
<dbReference type="PROSITE" id="PS50879">
    <property type="entry name" value="RNASE_H_1"/>
    <property type="match status" value="1"/>
</dbReference>
<sequence length="892" mass="102609">MEVGSDSTIENQGQTNENHAHGMCAQESIRGTKAKRSKQRPCDACRKRRSKCVIEEPNQPCFLCNFHSIECTFRDPPQKKKKLTDSASAQDPVPLHSELAFEFSNLPEIHLNPTTPSNDSIIRAFEQEQIITSAKTENSNYCGASSEWDPSLINLLPSGSVFLSPVQGKRLIERRFTKITNESGFLHVEVSLPFTDTHITNINTIVGPHGPVLVELYFRIVHSSFPIVDKNLFFQQYETNPGSLSPSLLACLYLFALNWWTFEASLSLTPKPSQEALETLAEEYLAIEVKQPTLSTVQAGLLLIQHQNFRDEYAFPGRSWALQAQIVAIAQQLGLEEDCSAWTIPFEEKILRRRVAWALFMQEKWLALNQGKRSHIQTQNWGCIPLRFEDLDCHCENGLLPSDGSIDAKIGGELFIEMVTLSTIVSGIQDKLYSRDAQKLYQNLADPITNLKCLLETLRPLQQQLKDWESRVPSQLLNEDVPRGHISPIPNLQISIIAARNYLLKPALTLLVLAKSKSCLVDREFIEIQKVLFDRTFQDFQSAVNFLSAMKAEHFQTFWYCSAKHAFSMTVSFGVMVMLSAGSNEDYMACLDKLEEFRWKLQINSKTAEFLQHSRQWQDQLSLVLSIKFQTLARLELYKKMNYFRNSRLFLAPRIRFNWQAYTFRGYSTDAASNTNLVTDLAGDKAINIYVHGIFFHREKGKPAYGGGGVYIAPNHRDNLGFRVTGNDVTALTADLTAVREALRIVIKRLHEKPHVKHQIIIDSEMAYVTLTKWIYRWMYNGWVNSKDQPVANRNELAVIMYYRKLISKEYRKRRWGTLRFKYVVPHKNSHELKMAETMAVNACRYFDDFKNVKRPDHKCVKFVARQVYSEFLSRKDLTEHRRLLMEEERLE</sequence>
<evidence type="ECO:0000259" key="8">
    <source>
        <dbReference type="PROSITE" id="PS50879"/>
    </source>
</evidence>
<evidence type="ECO:0000256" key="3">
    <source>
        <dbReference type="ARBA" id="ARBA00023015"/>
    </source>
</evidence>
<dbReference type="PANTHER" id="PTHR31668:SF4">
    <property type="entry name" value="TRANSCRIPTIONAL ACTIVATOR PROTEIN DAL81"/>
    <property type="match status" value="1"/>
</dbReference>
<dbReference type="GO" id="GO:0001080">
    <property type="term" value="P:nitrogen catabolite activation of transcription from RNA polymerase II promoter"/>
    <property type="evidence" value="ECO:0007669"/>
    <property type="project" value="TreeGrafter"/>
</dbReference>
<dbReference type="InterPro" id="IPR012337">
    <property type="entry name" value="RNaseH-like_sf"/>
</dbReference>
<gene>
    <name evidence="9" type="ORF">OGAPHI_000864</name>
</gene>
<dbReference type="PROSITE" id="PS00463">
    <property type="entry name" value="ZN2_CY6_FUNGAL_1"/>
    <property type="match status" value="1"/>
</dbReference>
<dbReference type="SUPFAM" id="SSF53098">
    <property type="entry name" value="Ribonuclease H-like"/>
    <property type="match status" value="1"/>
</dbReference>
<dbReference type="AlphaFoldDB" id="A0A9P8PF64"/>
<dbReference type="InterPro" id="IPR036864">
    <property type="entry name" value="Zn2-C6_fun-type_DNA-bd_sf"/>
</dbReference>
<dbReference type="CDD" id="cd00067">
    <property type="entry name" value="GAL4"/>
    <property type="match status" value="1"/>
</dbReference>
<dbReference type="RefSeq" id="XP_046064521.1">
    <property type="nucleotide sequence ID" value="XM_046209005.1"/>
</dbReference>
<evidence type="ECO:0000256" key="1">
    <source>
        <dbReference type="ARBA" id="ARBA00022723"/>
    </source>
</evidence>
<dbReference type="PROSITE" id="PS50048">
    <property type="entry name" value="ZN2_CY6_FUNGAL_2"/>
    <property type="match status" value="1"/>
</dbReference>
<dbReference type="SUPFAM" id="SSF57701">
    <property type="entry name" value="Zn2/Cys6 DNA-binding domain"/>
    <property type="match status" value="1"/>
</dbReference>
<evidence type="ECO:0000259" key="7">
    <source>
        <dbReference type="PROSITE" id="PS50048"/>
    </source>
</evidence>
<keyword evidence="5" id="KW-0539">Nucleus</keyword>
<reference evidence="9" key="1">
    <citation type="journal article" date="2021" name="Open Biol.">
        <title>Shared evolutionary footprints suggest mitochondrial oxidative damage underlies multiple complex I losses in fungi.</title>
        <authorList>
            <person name="Schikora-Tamarit M.A."/>
            <person name="Marcet-Houben M."/>
            <person name="Nosek J."/>
            <person name="Gabaldon T."/>
        </authorList>
    </citation>
    <scope>NUCLEOTIDE SEQUENCE</scope>
    <source>
        <strain evidence="9">CBS6075</strain>
    </source>
</reference>
<dbReference type="PANTHER" id="PTHR31668">
    <property type="entry name" value="GLUCOSE TRANSPORT TRANSCRIPTION REGULATOR RGT1-RELATED-RELATED"/>
    <property type="match status" value="1"/>
</dbReference>
<dbReference type="GO" id="GO:0000981">
    <property type="term" value="F:DNA-binding transcription factor activity, RNA polymerase II-specific"/>
    <property type="evidence" value="ECO:0007669"/>
    <property type="project" value="InterPro"/>
</dbReference>
<evidence type="ECO:0000256" key="2">
    <source>
        <dbReference type="ARBA" id="ARBA00022833"/>
    </source>
</evidence>
<feature type="region of interest" description="Disordered" evidence="6">
    <location>
        <begin position="1"/>
        <end position="23"/>
    </location>
</feature>
<accession>A0A9P8PF64</accession>
<feature type="domain" description="Zn(2)-C6 fungal-type" evidence="7">
    <location>
        <begin position="41"/>
        <end position="73"/>
    </location>
</feature>
<dbReference type="GO" id="GO:0008270">
    <property type="term" value="F:zinc ion binding"/>
    <property type="evidence" value="ECO:0007669"/>
    <property type="project" value="InterPro"/>
</dbReference>
<dbReference type="GO" id="GO:0005634">
    <property type="term" value="C:nucleus"/>
    <property type="evidence" value="ECO:0007669"/>
    <property type="project" value="TreeGrafter"/>
</dbReference>
<organism evidence="9 10">
    <name type="scientific">Ogataea philodendri</name>
    <dbReference type="NCBI Taxonomy" id="1378263"/>
    <lineage>
        <taxon>Eukaryota</taxon>
        <taxon>Fungi</taxon>
        <taxon>Dikarya</taxon>
        <taxon>Ascomycota</taxon>
        <taxon>Saccharomycotina</taxon>
        <taxon>Pichiomycetes</taxon>
        <taxon>Pichiales</taxon>
        <taxon>Pichiaceae</taxon>
        <taxon>Ogataea</taxon>
    </lineage>
</organism>
<dbReference type="GO" id="GO:0004523">
    <property type="term" value="F:RNA-DNA hybrid ribonuclease activity"/>
    <property type="evidence" value="ECO:0007669"/>
    <property type="project" value="InterPro"/>
</dbReference>
<feature type="domain" description="RNase H type-1" evidence="8">
    <location>
        <begin position="683"/>
        <end position="845"/>
    </location>
</feature>
<dbReference type="Pfam" id="PF04082">
    <property type="entry name" value="Fungal_trans"/>
    <property type="match status" value="1"/>
</dbReference>
<keyword evidence="2" id="KW-0862">Zinc</keyword>
<keyword evidence="10" id="KW-1185">Reference proteome</keyword>
<keyword evidence="4" id="KW-0804">Transcription</keyword>
<evidence type="ECO:0000256" key="4">
    <source>
        <dbReference type="ARBA" id="ARBA00023163"/>
    </source>
</evidence>
<dbReference type="Gene3D" id="3.30.420.10">
    <property type="entry name" value="Ribonuclease H-like superfamily/Ribonuclease H"/>
    <property type="match status" value="1"/>
</dbReference>
<evidence type="ECO:0008006" key="11">
    <source>
        <dbReference type="Google" id="ProtNLM"/>
    </source>
</evidence>
<keyword evidence="1" id="KW-0479">Metal-binding</keyword>
<name>A0A9P8PF64_9ASCO</name>
<dbReference type="GO" id="GO:0006351">
    <property type="term" value="P:DNA-templated transcription"/>
    <property type="evidence" value="ECO:0007669"/>
    <property type="project" value="InterPro"/>
</dbReference>
<reference evidence="9" key="2">
    <citation type="submission" date="2021-01" db="EMBL/GenBank/DDBJ databases">
        <authorList>
            <person name="Schikora-Tamarit M.A."/>
        </authorList>
    </citation>
    <scope>NUCLEOTIDE SEQUENCE</scope>
    <source>
        <strain evidence="9">CBS6075</strain>
    </source>
</reference>
<evidence type="ECO:0000256" key="5">
    <source>
        <dbReference type="ARBA" id="ARBA00023242"/>
    </source>
</evidence>
<dbReference type="InterPro" id="IPR001138">
    <property type="entry name" value="Zn2Cys6_DnaBD"/>
</dbReference>
<comment type="caution">
    <text evidence="9">The sequence shown here is derived from an EMBL/GenBank/DDBJ whole genome shotgun (WGS) entry which is preliminary data.</text>
</comment>
<feature type="compositionally biased region" description="Polar residues" evidence="6">
    <location>
        <begin position="1"/>
        <end position="17"/>
    </location>
</feature>
<evidence type="ECO:0000256" key="6">
    <source>
        <dbReference type="SAM" id="MobiDB-lite"/>
    </source>
</evidence>
<dbReference type="GeneID" id="70232832"/>
<dbReference type="InterPro" id="IPR007219">
    <property type="entry name" value="XnlR_reg_dom"/>
</dbReference>
<dbReference type="Proteomes" id="UP000769157">
    <property type="component" value="Unassembled WGS sequence"/>
</dbReference>
<keyword evidence="3" id="KW-0805">Transcription regulation</keyword>
<dbReference type="Pfam" id="PF00172">
    <property type="entry name" value="Zn_clus"/>
    <property type="match status" value="1"/>
</dbReference>
<evidence type="ECO:0000313" key="10">
    <source>
        <dbReference type="Proteomes" id="UP000769157"/>
    </source>
</evidence>
<evidence type="ECO:0000313" key="9">
    <source>
        <dbReference type="EMBL" id="KAH3671153.1"/>
    </source>
</evidence>
<dbReference type="OrthoDB" id="4093587at2759"/>
<dbReference type="CDD" id="cd12148">
    <property type="entry name" value="fungal_TF_MHR"/>
    <property type="match status" value="1"/>
</dbReference>
<dbReference type="SMART" id="SM00066">
    <property type="entry name" value="GAL4"/>
    <property type="match status" value="1"/>
</dbReference>
<dbReference type="Gene3D" id="4.10.240.10">
    <property type="entry name" value="Zn(2)-C6 fungal-type DNA-binding domain"/>
    <property type="match status" value="1"/>
</dbReference>
<dbReference type="SMART" id="SM00906">
    <property type="entry name" value="Fungal_trans"/>
    <property type="match status" value="1"/>
</dbReference>
<dbReference type="GO" id="GO:0003677">
    <property type="term" value="F:DNA binding"/>
    <property type="evidence" value="ECO:0007669"/>
    <property type="project" value="InterPro"/>
</dbReference>
<dbReference type="InterPro" id="IPR050797">
    <property type="entry name" value="Carb_Metab_Trans_Reg"/>
</dbReference>